<name>A0ABR2AKU3_9ROSI</name>
<sequence>MPLLFGRPPNIITGFDPMVHGTTAGLVAASLEEQMELDSASIHHVVIAPITEPKEAQVAAKLTAFCPTGNVALLSVAPSDHGLVSRVAIDESFFSKNSDVGAVQGVVPSINKEVRHDGVVYSSWMTGTEGLQTTSKVPAKDTVVVVPSSLQLDKHVVRVVEEGFKRVLKENNGRSLYGSIRIASAKGVSHSLATSVNLNLKNSKLKRNVGSKHVVTDWAANLSADLSKVGSSMTYLG</sequence>
<proteinExistence type="predicted"/>
<evidence type="ECO:0000313" key="1">
    <source>
        <dbReference type="EMBL" id="KAK8494198.1"/>
    </source>
</evidence>
<organism evidence="1 2">
    <name type="scientific">Hibiscus sabdariffa</name>
    <name type="common">roselle</name>
    <dbReference type="NCBI Taxonomy" id="183260"/>
    <lineage>
        <taxon>Eukaryota</taxon>
        <taxon>Viridiplantae</taxon>
        <taxon>Streptophyta</taxon>
        <taxon>Embryophyta</taxon>
        <taxon>Tracheophyta</taxon>
        <taxon>Spermatophyta</taxon>
        <taxon>Magnoliopsida</taxon>
        <taxon>eudicotyledons</taxon>
        <taxon>Gunneridae</taxon>
        <taxon>Pentapetalae</taxon>
        <taxon>rosids</taxon>
        <taxon>malvids</taxon>
        <taxon>Malvales</taxon>
        <taxon>Malvaceae</taxon>
        <taxon>Malvoideae</taxon>
        <taxon>Hibiscus</taxon>
    </lineage>
</organism>
<reference evidence="1 2" key="1">
    <citation type="journal article" date="2024" name="G3 (Bethesda)">
        <title>Genome assembly of Hibiscus sabdariffa L. provides insights into metabolisms of medicinal natural products.</title>
        <authorList>
            <person name="Kim T."/>
        </authorList>
    </citation>
    <scope>NUCLEOTIDE SEQUENCE [LARGE SCALE GENOMIC DNA]</scope>
    <source>
        <strain evidence="1">TK-2024</strain>
        <tissue evidence="1">Old leaves</tissue>
    </source>
</reference>
<dbReference type="Proteomes" id="UP001472677">
    <property type="component" value="Unassembled WGS sequence"/>
</dbReference>
<keyword evidence="2" id="KW-1185">Reference proteome</keyword>
<evidence type="ECO:0000313" key="2">
    <source>
        <dbReference type="Proteomes" id="UP001472677"/>
    </source>
</evidence>
<accession>A0ABR2AKU3</accession>
<comment type="caution">
    <text evidence="1">The sequence shown here is derived from an EMBL/GenBank/DDBJ whole genome shotgun (WGS) entry which is preliminary data.</text>
</comment>
<gene>
    <name evidence="1" type="ORF">V6N12_038565</name>
</gene>
<protein>
    <submittedName>
        <fullName evidence="1">Uncharacterized protein</fullName>
    </submittedName>
</protein>
<dbReference type="EMBL" id="JBBPBM010000555">
    <property type="protein sequence ID" value="KAK8494198.1"/>
    <property type="molecule type" value="Genomic_DNA"/>
</dbReference>